<evidence type="ECO:0000313" key="13">
    <source>
        <dbReference type="Proteomes" id="UP001146793"/>
    </source>
</evidence>
<keyword evidence="5 12" id="KW-0418">Kinase</keyword>
<evidence type="ECO:0000256" key="4">
    <source>
        <dbReference type="ARBA" id="ARBA00022741"/>
    </source>
</evidence>
<keyword evidence="2" id="KW-0723">Serine/threonine-protein kinase</keyword>
<dbReference type="Gene3D" id="3.30.200.20">
    <property type="entry name" value="Phosphorylase Kinase, domain 1"/>
    <property type="match status" value="2"/>
</dbReference>
<dbReference type="Pfam" id="PF00069">
    <property type="entry name" value="Pkinase"/>
    <property type="match status" value="2"/>
</dbReference>
<keyword evidence="3" id="KW-0808">Transferase</keyword>
<dbReference type="PROSITE" id="PS50011">
    <property type="entry name" value="PROTEIN_KINASE_DOM"/>
    <property type="match status" value="1"/>
</dbReference>
<dbReference type="Proteomes" id="UP001146793">
    <property type="component" value="Unassembled WGS sequence"/>
</dbReference>
<dbReference type="EMBL" id="JANTQA010000032">
    <property type="protein sequence ID" value="KAJ3440250.1"/>
    <property type="molecule type" value="Genomic_DNA"/>
</dbReference>
<proteinExistence type="predicted"/>
<evidence type="ECO:0000256" key="9">
    <source>
        <dbReference type="SAM" id="MobiDB-lite"/>
    </source>
</evidence>
<evidence type="ECO:0000259" key="11">
    <source>
        <dbReference type="PROSITE" id="PS51285"/>
    </source>
</evidence>
<feature type="region of interest" description="Disordered" evidence="9">
    <location>
        <begin position="38"/>
        <end position="81"/>
    </location>
</feature>
<feature type="compositionally biased region" description="Basic and acidic residues" evidence="9">
    <location>
        <begin position="435"/>
        <end position="445"/>
    </location>
</feature>
<dbReference type="PROSITE" id="PS00108">
    <property type="entry name" value="PROTEIN_KINASE_ST"/>
    <property type="match status" value="1"/>
</dbReference>
<dbReference type="InterPro" id="IPR000961">
    <property type="entry name" value="AGC-kinase_C"/>
</dbReference>
<dbReference type="EC" id="2.7.11.1" evidence="1"/>
<feature type="region of interest" description="Disordered" evidence="9">
    <location>
        <begin position="534"/>
        <end position="566"/>
    </location>
</feature>
<accession>A0AAV7ZIT4</accession>
<evidence type="ECO:0000256" key="5">
    <source>
        <dbReference type="ARBA" id="ARBA00022777"/>
    </source>
</evidence>
<feature type="region of interest" description="Disordered" evidence="9">
    <location>
        <begin position="435"/>
        <end position="492"/>
    </location>
</feature>
<protein>
    <recommendedName>
        <fullName evidence="1">non-specific serine/threonine protein kinase</fullName>
        <ecNumber evidence="1">2.7.11.1</ecNumber>
    </recommendedName>
</protein>
<dbReference type="InterPro" id="IPR011009">
    <property type="entry name" value="Kinase-like_dom_sf"/>
</dbReference>
<evidence type="ECO:0000256" key="1">
    <source>
        <dbReference type="ARBA" id="ARBA00012513"/>
    </source>
</evidence>
<reference evidence="12" key="1">
    <citation type="submission" date="2022-08" db="EMBL/GenBank/DDBJ databases">
        <title>Novel sulphate-reducing endosymbionts in the free-living metamonad Anaeramoeba.</title>
        <authorList>
            <person name="Jerlstrom-Hultqvist J."/>
            <person name="Cepicka I."/>
            <person name="Gallot-Lavallee L."/>
            <person name="Salas-Leiva D."/>
            <person name="Curtis B.A."/>
            <person name="Zahonova K."/>
            <person name="Pipaliya S."/>
            <person name="Dacks J."/>
            <person name="Roger A.J."/>
        </authorList>
    </citation>
    <scope>NUCLEOTIDE SEQUENCE</scope>
    <source>
        <strain evidence="12">Busselton2</strain>
    </source>
</reference>
<keyword evidence="4" id="KW-0547">Nucleotide-binding</keyword>
<dbReference type="FunFam" id="3.30.200.20:FF:000042">
    <property type="entry name" value="Aurora kinase A"/>
    <property type="match status" value="1"/>
</dbReference>
<feature type="domain" description="AGC-kinase C-terminal" evidence="11">
    <location>
        <begin position="1374"/>
        <end position="1453"/>
    </location>
</feature>
<dbReference type="PROSITE" id="PS51285">
    <property type="entry name" value="AGC_KINASE_CTER"/>
    <property type="match status" value="1"/>
</dbReference>
<feature type="compositionally biased region" description="Basic and acidic residues" evidence="9">
    <location>
        <begin position="1077"/>
        <end position="1107"/>
    </location>
</feature>
<evidence type="ECO:0000256" key="6">
    <source>
        <dbReference type="ARBA" id="ARBA00022840"/>
    </source>
</evidence>
<dbReference type="PANTHER" id="PTHR24356">
    <property type="entry name" value="SERINE/THREONINE-PROTEIN KINASE"/>
    <property type="match status" value="1"/>
</dbReference>
<feature type="compositionally biased region" description="Basic and acidic residues" evidence="9">
    <location>
        <begin position="452"/>
        <end position="480"/>
    </location>
</feature>
<sequence length="1480" mass="174992">MEFKIYSKEQNIIQSKTELPNDTKQNKSEFLNKRVLKNLQKKSQMEKKKYLQQRQVKPKKKKKKTKQSQKNPIKKKQENKKIEEPINTIDLNTILTSCFSIHNNFMQIKRITDKELKIVIEDIRNIKDSPYVNYKRSRGKSEGLIKRRTQEKIKKMKFKDKMRFKNKKKRQNKNKNEKKWGNQAKQLDSQFQNWKNKNGKENEDMANSDQKFYQAPQNLLNLKQAQNLIETISTEIIELKIEDLNASIFDIYAKQVYSVCKDWSKEWDNRRLASKLRFNVARILRMVRSQESLPEYCIYKRLISLPQKFPIFSNYIQSEKQYLDSINNGIIVNQKENSVNDQKEVDLKKFNTDQRMEKKIFDKYSKYESLMTKRKNFLRIDPNFQKKIDSFKKKRITSLDNILENFEILSQNENNYQGRNRLKIESFRKFQLNEKAKETENKEHCNTQNENTKGKIKQEQEREEEKEKEKEKEKEQDREKEKKHKEKDKKVVKVKGNEEKYEIRKIKFIKKDFGAFDMKKLNEKQDLEVEKKIEKENEKEDQENDENVNINTNEQKSQKDPYKKKTKIKGNKKPFIKRFFHKFSRKKKLKYEHKKIKSDPIDKSINMDFDTIPEINSVLKNNDNVERSNTIINNKLDRKGDFFLLCRMCEKMVRFDLLKEHSEYCNVTNKSNSTLRLCDERLTQIIGFINNSLEKMQTKRNMNPNIYLWKILIFENFKIYINRMLEINSENMDFIHKSTSLLKTLIEHIRINKDKFDSTDVYIAERIKRIFREKHKALYALAYTTPVLETTKENGKYLRSKSLDIFPKTRIRKNTNHSFIDVTLNKSIKLLNSPPSSKIGTESLLSSQSNISIPENNENINRNMNTENEKINSRESNLNKKILQINNFSKISDFELIQKISRGAYGRVFLARKKKTGDIYALKVLKKSDMFMKNQVDHVKRERKIMSKTSNQNPYVVKLFYSFQTKKNLYLVMEYMQGADLFSLLQKVGGTFNEQTAKHYLAELVLILEFVHSLGIIHRDLKPDNILISKNGRLKLTDFGLSMYGLLKRTNVRGSNEKEKENKNGNQKSKNHNKNKSSNEKKNDQEKTKKKKEWENKQKKEMEKENKNPNQNKIFKPNKIEYLKLQKMSRSQSSFLFGYQKQINSVDFKSSVLSSSTNTLDIGTNSEKGIDNSFGTDCNFEFNKIDLSENNKITIKKIKNDPSSNQEKSYYSSESFDELENNSFLNPNRRLKEKKTSKKFNFKSLGRIETKTKLAGTNPKQKSLHYPEKKKKTSIVGTPNYLAPEVLLGSTRHSFAIDWWSFGIIAYELVCGGPPFNGESLEDIFSNIVDLRLLFPEFMSKELVDLISKLLVEDPKQRLGSKGASKIKNHPFFDGVDWENYFDTMKPMWVPRVQNETDVRYFDSTRYSENLSTQIDEDLLEDMKDENINNPNSNYGDWKDFSAVNWDELMSINLDIIHSTKTSRTTSPTRTTIMTSNNNI</sequence>
<name>A0AAV7ZIT4_9EUKA</name>
<dbReference type="Gene3D" id="1.10.510.10">
    <property type="entry name" value="Transferase(Phosphotransferase) domain 1"/>
    <property type="match status" value="2"/>
</dbReference>
<feature type="region of interest" description="Disordered" evidence="9">
    <location>
        <begin position="1052"/>
        <end position="1115"/>
    </location>
</feature>
<gene>
    <name evidence="12" type="ORF">M0812_16306</name>
</gene>
<dbReference type="SMART" id="SM00220">
    <property type="entry name" value="S_TKc"/>
    <property type="match status" value="1"/>
</dbReference>
<feature type="domain" description="Protein kinase" evidence="10">
    <location>
        <begin position="894"/>
        <end position="1373"/>
    </location>
</feature>
<comment type="caution">
    <text evidence="12">The sequence shown here is derived from an EMBL/GenBank/DDBJ whole genome shotgun (WGS) entry which is preliminary data.</text>
</comment>
<evidence type="ECO:0000256" key="7">
    <source>
        <dbReference type="ARBA" id="ARBA00047899"/>
    </source>
</evidence>
<comment type="catalytic activity">
    <reaction evidence="7">
        <text>L-threonyl-[protein] + ATP = O-phospho-L-threonyl-[protein] + ADP + H(+)</text>
        <dbReference type="Rhea" id="RHEA:46608"/>
        <dbReference type="Rhea" id="RHEA-COMP:11060"/>
        <dbReference type="Rhea" id="RHEA-COMP:11605"/>
        <dbReference type="ChEBI" id="CHEBI:15378"/>
        <dbReference type="ChEBI" id="CHEBI:30013"/>
        <dbReference type="ChEBI" id="CHEBI:30616"/>
        <dbReference type="ChEBI" id="CHEBI:61977"/>
        <dbReference type="ChEBI" id="CHEBI:456216"/>
        <dbReference type="EC" id="2.7.11.1"/>
    </reaction>
</comment>
<keyword evidence="6" id="KW-0067">ATP-binding</keyword>
<dbReference type="GO" id="GO:0004674">
    <property type="term" value="F:protein serine/threonine kinase activity"/>
    <property type="evidence" value="ECO:0007669"/>
    <property type="project" value="UniProtKB-KW"/>
</dbReference>
<dbReference type="GO" id="GO:0005524">
    <property type="term" value="F:ATP binding"/>
    <property type="evidence" value="ECO:0007669"/>
    <property type="project" value="UniProtKB-KW"/>
</dbReference>
<dbReference type="InterPro" id="IPR008271">
    <property type="entry name" value="Ser/Thr_kinase_AS"/>
</dbReference>
<feature type="compositionally biased region" description="Basic residues" evidence="9">
    <location>
        <begin position="56"/>
        <end position="74"/>
    </location>
</feature>
<evidence type="ECO:0000256" key="3">
    <source>
        <dbReference type="ARBA" id="ARBA00022679"/>
    </source>
</evidence>
<dbReference type="InterPro" id="IPR000719">
    <property type="entry name" value="Prot_kinase_dom"/>
</dbReference>
<dbReference type="InterPro" id="IPR050236">
    <property type="entry name" value="Ser_Thr_kinase_AGC"/>
</dbReference>
<evidence type="ECO:0000256" key="2">
    <source>
        <dbReference type="ARBA" id="ARBA00022527"/>
    </source>
</evidence>
<dbReference type="SUPFAM" id="SSF56112">
    <property type="entry name" value="Protein kinase-like (PK-like)"/>
    <property type="match status" value="1"/>
</dbReference>
<evidence type="ECO:0000313" key="12">
    <source>
        <dbReference type="EMBL" id="KAJ3440250.1"/>
    </source>
</evidence>
<dbReference type="GO" id="GO:0035556">
    <property type="term" value="P:intracellular signal transduction"/>
    <property type="evidence" value="ECO:0007669"/>
    <property type="project" value="TreeGrafter"/>
</dbReference>
<evidence type="ECO:0000256" key="8">
    <source>
        <dbReference type="ARBA" id="ARBA00048679"/>
    </source>
</evidence>
<evidence type="ECO:0000259" key="10">
    <source>
        <dbReference type="PROSITE" id="PS50011"/>
    </source>
</evidence>
<dbReference type="CDD" id="cd05579">
    <property type="entry name" value="STKc_MAST_like"/>
    <property type="match status" value="1"/>
</dbReference>
<organism evidence="12 13">
    <name type="scientific">Anaeramoeba flamelloides</name>
    <dbReference type="NCBI Taxonomy" id="1746091"/>
    <lineage>
        <taxon>Eukaryota</taxon>
        <taxon>Metamonada</taxon>
        <taxon>Anaeramoebidae</taxon>
        <taxon>Anaeramoeba</taxon>
    </lineage>
</organism>
<dbReference type="PANTHER" id="PTHR24356:SF1">
    <property type="entry name" value="SERINE_THREONINE-PROTEIN KINASE GREATWALL"/>
    <property type="match status" value="1"/>
</dbReference>
<comment type="catalytic activity">
    <reaction evidence="8">
        <text>L-seryl-[protein] + ATP = O-phospho-L-seryl-[protein] + ADP + H(+)</text>
        <dbReference type="Rhea" id="RHEA:17989"/>
        <dbReference type="Rhea" id="RHEA-COMP:9863"/>
        <dbReference type="Rhea" id="RHEA-COMP:11604"/>
        <dbReference type="ChEBI" id="CHEBI:15378"/>
        <dbReference type="ChEBI" id="CHEBI:29999"/>
        <dbReference type="ChEBI" id="CHEBI:30616"/>
        <dbReference type="ChEBI" id="CHEBI:83421"/>
        <dbReference type="ChEBI" id="CHEBI:456216"/>
        <dbReference type="EC" id="2.7.11.1"/>
    </reaction>
</comment>